<sequence length="146" mass="15479">MDRRRFVLAAAATAGPPTGAGCLGVREPDGLRLGGVLLANRRPERVEARLRVTRDGTPVLDERYALAAADDGNASGVFRNDAWADRVGVYGVRVDLADGPSEAFEYTGDHRDGACTIARVGIREGTVAFGSHRATEEAPCRPDGES</sequence>
<dbReference type="OrthoDB" id="374630at2157"/>
<evidence type="ECO:0000313" key="1">
    <source>
        <dbReference type="EMBL" id="OYR55012.1"/>
    </source>
</evidence>
<gene>
    <name evidence="1" type="ORF">DJ70_12630</name>
</gene>
<keyword evidence="2" id="KW-1185">Reference proteome</keyword>
<evidence type="ECO:0000313" key="2">
    <source>
        <dbReference type="Proteomes" id="UP000216308"/>
    </source>
</evidence>
<reference evidence="1 2" key="1">
    <citation type="journal article" date="2014" name="Front. Microbiol.">
        <title>Population and genomic analysis of the genus Halorubrum.</title>
        <authorList>
            <person name="Fullmer M.S."/>
            <person name="Soucy S.M."/>
            <person name="Swithers K.S."/>
            <person name="Makkay A.M."/>
            <person name="Wheeler R."/>
            <person name="Ventosa A."/>
            <person name="Gogarten J.P."/>
            <person name="Papke R.T."/>
        </authorList>
    </citation>
    <scope>NUCLEOTIDE SEQUENCE [LARGE SCALE GENOMIC DNA]</scope>
    <source>
        <strain evidence="1 2">Cb34</strain>
    </source>
</reference>
<dbReference type="AlphaFoldDB" id="A0A256IFV0"/>
<dbReference type="RefSeq" id="WP_094533565.1">
    <property type="nucleotide sequence ID" value="NZ_NHPJ01000108.1"/>
</dbReference>
<dbReference type="EMBL" id="NHPJ01000108">
    <property type="protein sequence ID" value="OYR55012.1"/>
    <property type="molecule type" value="Genomic_DNA"/>
</dbReference>
<name>A0A256IFV0_9EURY</name>
<comment type="caution">
    <text evidence="1">The sequence shown here is derived from an EMBL/GenBank/DDBJ whole genome shotgun (WGS) entry which is preliminary data.</text>
</comment>
<accession>A0A256IFV0</accession>
<proteinExistence type="predicted"/>
<dbReference type="PROSITE" id="PS51257">
    <property type="entry name" value="PROKAR_LIPOPROTEIN"/>
    <property type="match status" value="1"/>
</dbReference>
<dbReference type="Proteomes" id="UP000216308">
    <property type="component" value="Unassembled WGS sequence"/>
</dbReference>
<organism evidence="1 2">
    <name type="scientific">Halorubrum halodurans</name>
    <dbReference type="NCBI Taxonomy" id="1383851"/>
    <lineage>
        <taxon>Archaea</taxon>
        <taxon>Methanobacteriati</taxon>
        <taxon>Methanobacteriota</taxon>
        <taxon>Stenosarchaea group</taxon>
        <taxon>Halobacteria</taxon>
        <taxon>Halobacteriales</taxon>
        <taxon>Haloferacaceae</taxon>
        <taxon>Halorubrum</taxon>
    </lineage>
</organism>
<protein>
    <submittedName>
        <fullName evidence="1">Uncharacterized protein</fullName>
    </submittedName>
</protein>